<dbReference type="InterPro" id="IPR000425">
    <property type="entry name" value="MIP"/>
</dbReference>
<organism evidence="9 10">
    <name type="scientific">Diaporthe helianthi</name>
    <dbReference type="NCBI Taxonomy" id="158607"/>
    <lineage>
        <taxon>Eukaryota</taxon>
        <taxon>Fungi</taxon>
        <taxon>Dikarya</taxon>
        <taxon>Ascomycota</taxon>
        <taxon>Pezizomycotina</taxon>
        <taxon>Sordariomycetes</taxon>
        <taxon>Sordariomycetidae</taxon>
        <taxon>Diaporthales</taxon>
        <taxon>Diaporthaceae</taxon>
        <taxon>Diaporthe</taxon>
    </lineage>
</organism>
<keyword evidence="10" id="KW-1185">Reference proteome</keyword>
<dbReference type="EMBL" id="MAVT02000055">
    <property type="protein sequence ID" value="POS80354.1"/>
    <property type="molecule type" value="Genomic_DNA"/>
</dbReference>
<evidence type="ECO:0000256" key="5">
    <source>
        <dbReference type="ARBA" id="ARBA00023136"/>
    </source>
</evidence>
<comment type="similarity">
    <text evidence="2 6">Belongs to the MIP/aquaporin (TC 1.A.8) family.</text>
</comment>
<feature type="transmembrane region" description="Helical" evidence="8">
    <location>
        <begin position="192"/>
        <end position="212"/>
    </location>
</feature>
<feature type="transmembrane region" description="Helical" evidence="8">
    <location>
        <begin position="78"/>
        <end position="99"/>
    </location>
</feature>
<evidence type="ECO:0000256" key="1">
    <source>
        <dbReference type="ARBA" id="ARBA00004141"/>
    </source>
</evidence>
<dbReference type="InterPro" id="IPR034294">
    <property type="entry name" value="Aquaporin_transptr"/>
</dbReference>
<dbReference type="Pfam" id="PF00230">
    <property type="entry name" value="MIP"/>
    <property type="match status" value="1"/>
</dbReference>
<proteinExistence type="inferred from homology"/>
<dbReference type="OrthoDB" id="3222at2759"/>
<keyword evidence="4 8" id="KW-1133">Transmembrane helix</keyword>
<dbReference type="PANTHER" id="PTHR19139:SF199">
    <property type="entry name" value="MIP17260P"/>
    <property type="match status" value="1"/>
</dbReference>
<dbReference type="SUPFAM" id="SSF81338">
    <property type="entry name" value="Aquaporin-like"/>
    <property type="match status" value="1"/>
</dbReference>
<accession>A0A2P5ICW2</accession>
<keyword evidence="3 6" id="KW-0812">Transmembrane</keyword>
<feature type="transmembrane region" description="Helical" evidence="8">
    <location>
        <begin position="120"/>
        <end position="142"/>
    </location>
</feature>
<evidence type="ECO:0000256" key="2">
    <source>
        <dbReference type="ARBA" id="ARBA00006175"/>
    </source>
</evidence>
<evidence type="ECO:0000313" key="10">
    <source>
        <dbReference type="Proteomes" id="UP000094444"/>
    </source>
</evidence>
<dbReference type="GO" id="GO:0015250">
    <property type="term" value="F:water channel activity"/>
    <property type="evidence" value="ECO:0007669"/>
    <property type="project" value="TreeGrafter"/>
</dbReference>
<dbReference type="InterPro" id="IPR023271">
    <property type="entry name" value="Aquaporin-like"/>
</dbReference>
<keyword evidence="6" id="KW-0813">Transport</keyword>
<dbReference type="PRINTS" id="PR00783">
    <property type="entry name" value="MINTRINSICP"/>
</dbReference>
<evidence type="ECO:0000256" key="6">
    <source>
        <dbReference type="RuleBase" id="RU000477"/>
    </source>
</evidence>
<protein>
    <submittedName>
        <fullName evidence="9">Aquaporin</fullName>
    </submittedName>
</protein>
<dbReference type="Proteomes" id="UP000094444">
    <property type="component" value="Unassembled WGS sequence"/>
</dbReference>
<dbReference type="Gene3D" id="1.20.1080.10">
    <property type="entry name" value="Glycerol uptake facilitator protein"/>
    <property type="match status" value="1"/>
</dbReference>
<feature type="transmembrane region" description="Helical" evidence="8">
    <location>
        <begin position="238"/>
        <end position="258"/>
    </location>
</feature>
<gene>
    <name evidence="9" type="ORF">DHEL01_v201245</name>
</gene>
<comment type="caution">
    <text evidence="9">The sequence shown here is derived from an EMBL/GenBank/DDBJ whole genome shotgun (WGS) entry which is preliminary data.</text>
</comment>
<feature type="region of interest" description="Disordered" evidence="7">
    <location>
        <begin position="274"/>
        <end position="295"/>
    </location>
</feature>
<evidence type="ECO:0000256" key="3">
    <source>
        <dbReference type="ARBA" id="ARBA00022692"/>
    </source>
</evidence>
<comment type="subcellular location">
    <subcellularLocation>
        <location evidence="1">Membrane</location>
        <topology evidence="1">Multi-pass membrane protein</topology>
    </subcellularLocation>
</comment>
<evidence type="ECO:0000256" key="7">
    <source>
        <dbReference type="SAM" id="MobiDB-lite"/>
    </source>
</evidence>
<evidence type="ECO:0000256" key="4">
    <source>
        <dbReference type="ARBA" id="ARBA00022989"/>
    </source>
</evidence>
<evidence type="ECO:0000256" key="8">
    <source>
        <dbReference type="SAM" id="Phobius"/>
    </source>
</evidence>
<dbReference type="InParanoid" id="A0A2P5ICW2"/>
<name>A0A2P5ICW2_DIAHE</name>
<dbReference type="GO" id="GO:0005886">
    <property type="term" value="C:plasma membrane"/>
    <property type="evidence" value="ECO:0007669"/>
    <property type="project" value="TreeGrafter"/>
</dbReference>
<sequence>MPPRPWQRGSSSGPESNGEALISQPLGRRVPAPAKAHIAAATSEFVGTFLFLLFALGATHTVNTSPSALGGVVDIARLLYISLAFGISLAVNVWTFFHIEGGMFNPAVAIAMFATGGFGLLRLGLVIVAQLLGSIAASALVVGLLPGDGIAATTGLADDTSIIRGLFIEAFLTAELVFVIFMLATEKHRSTAVAPVGIGLALFICELMGVRYTGGSLNPARSFGPEVVTKGGFPGYHWIYWVGPILGALLAAGFYKFVKAMEFDQISPNIDEPAYKKSGPAAESNGAHEVQGEAA</sequence>
<dbReference type="AlphaFoldDB" id="A0A2P5ICW2"/>
<feature type="region of interest" description="Disordered" evidence="7">
    <location>
        <begin position="1"/>
        <end position="20"/>
    </location>
</feature>
<dbReference type="STRING" id="158607.A0A2P5ICW2"/>
<evidence type="ECO:0000313" key="9">
    <source>
        <dbReference type="EMBL" id="POS80354.1"/>
    </source>
</evidence>
<reference evidence="9" key="1">
    <citation type="submission" date="2017-09" db="EMBL/GenBank/DDBJ databases">
        <title>Polyketide synthases of a Diaporthe helianthi virulent isolate.</title>
        <authorList>
            <person name="Baroncelli R."/>
        </authorList>
    </citation>
    <scope>NUCLEOTIDE SEQUENCE [LARGE SCALE GENOMIC DNA]</scope>
    <source>
        <strain evidence="9">7/96</strain>
    </source>
</reference>
<dbReference type="PANTHER" id="PTHR19139">
    <property type="entry name" value="AQUAPORIN TRANSPORTER"/>
    <property type="match status" value="1"/>
</dbReference>
<dbReference type="FunCoup" id="A0A2P5ICW2">
    <property type="interactions" value="278"/>
</dbReference>
<feature type="transmembrane region" description="Helical" evidence="8">
    <location>
        <begin position="162"/>
        <end position="185"/>
    </location>
</feature>
<feature type="transmembrane region" description="Helical" evidence="8">
    <location>
        <begin position="38"/>
        <end position="58"/>
    </location>
</feature>
<keyword evidence="5 8" id="KW-0472">Membrane</keyword>